<dbReference type="SMART" id="SM00354">
    <property type="entry name" value="HTH_LACI"/>
    <property type="match status" value="1"/>
</dbReference>
<dbReference type="RefSeq" id="WP_030259946.1">
    <property type="nucleotide sequence ID" value="NZ_JBHEZZ010000004.1"/>
</dbReference>
<evidence type="ECO:0000256" key="2">
    <source>
        <dbReference type="ARBA" id="ARBA00023125"/>
    </source>
</evidence>
<dbReference type="InterPro" id="IPR028082">
    <property type="entry name" value="Peripla_BP_I"/>
</dbReference>
<keyword evidence="2 5" id="KW-0238">DNA-binding</keyword>
<dbReference type="InterPro" id="IPR000843">
    <property type="entry name" value="HTH_LacI"/>
</dbReference>
<dbReference type="GO" id="GO:0003677">
    <property type="term" value="F:DNA binding"/>
    <property type="evidence" value="ECO:0007669"/>
    <property type="project" value="UniProtKB-KW"/>
</dbReference>
<dbReference type="PROSITE" id="PS50932">
    <property type="entry name" value="HTH_LACI_2"/>
    <property type="match status" value="1"/>
</dbReference>
<dbReference type="InterPro" id="IPR010982">
    <property type="entry name" value="Lambda_DNA-bd_dom_sf"/>
</dbReference>
<keyword evidence="6" id="KW-1185">Reference proteome</keyword>
<dbReference type="Gene3D" id="1.10.260.40">
    <property type="entry name" value="lambda repressor-like DNA-binding domains"/>
    <property type="match status" value="1"/>
</dbReference>
<feature type="domain" description="HTH lacI-type" evidence="4">
    <location>
        <begin position="4"/>
        <end position="58"/>
    </location>
</feature>
<evidence type="ECO:0000259" key="4">
    <source>
        <dbReference type="PROSITE" id="PS50932"/>
    </source>
</evidence>
<evidence type="ECO:0000256" key="3">
    <source>
        <dbReference type="ARBA" id="ARBA00023163"/>
    </source>
</evidence>
<dbReference type="Gene3D" id="3.40.50.2300">
    <property type="match status" value="2"/>
</dbReference>
<dbReference type="Pfam" id="PF13377">
    <property type="entry name" value="Peripla_BP_3"/>
    <property type="match status" value="1"/>
</dbReference>
<comment type="caution">
    <text evidence="5">The sequence shown here is derived from an EMBL/GenBank/DDBJ whole genome shotgun (WGS) entry which is preliminary data.</text>
</comment>
<proteinExistence type="predicted"/>
<dbReference type="InterPro" id="IPR046335">
    <property type="entry name" value="LacI/GalR-like_sensor"/>
</dbReference>
<dbReference type="CDD" id="cd06267">
    <property type="entry name" value="PBP1_LacI_sugar_binding-like"/>
    <property type="match status" value="1"/>
</dbReference>
<protein>
    <submittedName>
        <fullName evidence="5">LacI family DNA-binding transcriptional regulator</fullName>
    </submittedName>
</protein>
<dbReference type="SUPFAM" id="SSF47413">
    <property type="entry name" value="lambda repressor-like DNA-binding domains"/>
    <property type="match status" value="1"/>
</dbReference>
<sequence length="332" mass="35850">MSAVTIYDVATRAGVSISTVSQTLNRPERVNAATRERVLDAIEELGFVPKASAVSHARRGVGRIGVFAPFTSYDSYRRRLMGVLSESDGTARDIVVYDHVSAAATMSPLLRTLPVTGRLDGLLIMGLPLDDALARHLITRRLPTVLVDSRRPEFSAVDVDDEEGGAIVARYLLERGHTSFAFVQEPQQSFAFVSQGQRRNTGFLRVLAEAGLDQDRVHTVLVRNDIAGGHEALNQILARTPRPTAVFAHHDLLAAGLLLECRRRGVQVPGELAIVGFDDNSIAEAAGLTTVRQPLEESGTIGARLLTGLIAGTSTSVQRITLGLELVVRDTT</sequence>
<keyword evidence="1" id="KW-0805">Transcription regulation</keyword>
<dbReference type="PANTHER" id="PTHR30146">
    <property type="entry name" value="LACI-RELATED TRANSCRIPTIONAL REPRESSOR"/>
    <property type="match status" value="1"/>
</dbReference>
<dbReference type="Pfam" id="PF00356">
    <property type="entry name" value="LacI"/>
    <property type="match status" value="1"/>
</dbReference>
<dbReference type="EMBL" id="JBHEZZ010000004">
    <property type="protein sequence ID" value="MFC1401479.1"/>
    <property type="molecule type" value="Genomic_DNA"/>
</dbReference>
<keyword evidence="3" id="KW-0804">Transcription</keyword>
<organism evidence="5 6">
    <name type="scientific">Streptacidiphilus cavernicola</name>
    <dbReference type="NCBI Taxonomy" id="3342716"/>
    <lineage>
        <taxon>Bacteria</taxon>
        <taxon>Bacillati</taxon>
        <taxon>Actinomycetota</taxon>
        <taxon>Actinomycetes</taxon>
        <taxon>Kitasatosporales</taxon>
        <taxon>Streptomycetaceae</taxon>
        <taxon>Streptacidiphilus</taxon>
    </lineage>
</organism>
<dbReference type="SUPFAM" id="SSF53822">
    <property type="entry name" value="Periplasmic binding protein-like I"/>
    <property type="match status" value="1"/>
</dbReference>
<dbReference type="CDD" id="cd01392">
    <property type="entry name" value="HTH_LacI"/>
    <property type="match status" value="1"/>
</dbReference>
<accession>A0ABV6UJ53</accession>
<gene>
    <name evidence="5" type="ORF">ACEZDJ_09280</name>
</gene>
<evidence type="ECO:0000256" key="1">
    <source>
        <dbReference type="ARBA" id="ARBA00023015"/>
    </source>
</evidence>
<dbReference type="Proteomes" id="UP001592528">
    <property type="component" value="Unassembled WGS sequence"/>
</dbReference>
<reference evidence="5 6" key="1">
    <citation type="submission" date="2024-09" db="EMBL/GenBank/DDBJ databases">
        <authorList>
            <person name="Lee S.D."/>
        </authorList>
    </citation>
    <scope>NUCLEOTIDE SEQUENCE [LARGE SCALE GENOMIC DNA]</scope>
    <source>
        <strain evidence="5 6">N1-5</strain>
    </source>
</reference>
<evidence type="ECO:0000313" key="6">
    <source>
        <dbReference type="Proteomes" id="UP001592528"/>
    </source>
</evidence>
<name>A0ABV6UJ53_9ACTN</name>
<evidence type="ECO:0000313" key="5">
    <source>
        <dbReference type="EMBL" id="MFC1401479.1"/>
    </source>
</evidence>
<dbReference type="PANTHER" id="PTHR30146:SF109">
    <property type="entry name" value="HTH-TYPE TRANSCRIPTIONAL REGULATOR GALS"/>
    <property type="match status" value="1"/>
</dbReference>